<feature type="region of interest" description="Disordered" evidence="1">
    <location>
        <begin position="418"/>
        <end position="438"/>
    </location>
</feature>
<feature type="domain" description="Prion-inhibition and propagation HeLo" evidence="2">
    <location>
        <begin position="25"/>
        <end position="263"/>
    </location>
</feature>
<reference evidence="3 4" key="2">
    <citation type="journal article" date="2021" name="Curr. Genet.">
        <title>Genetic response to nitrogen starvation in the aggressive Eucalyptus foliar pathogen Teratosphaeria destructans.</title>
        <authorList>
            <person name="Havenga M."/>
            <person name="Wingfield B.D."/>
            <person name="Wingfield M.J."/>
            <person name="Dreyer L.L."/>
            <person name="Roets F."/>
            <person name="Aylward J."/>
        </authorList>
    </citation>
    <scope>NUCLEOTIDE SEQUENCE [LARGE SCALE GENOMIC DNA]</scope>
    <source>
        <strain evidence="3">CMW44962</strain>
    </source>
</reference>
<dbReference type="Pfam" id="PF14479">
    <property type="entry name" value="HeLo"/>
    <property type="match status" value="1"/>
</dbReference>
<keyword evidence="3" id="KW-0640">Prion</keyword>
<name>A0A9W7SIP9_9PEZI</name>
<feature type="region of interest" description="Disordered" evidence="1">
    <location>
        <begin position="296"/>
        <end position="401"/>
    </location>
</feature>
<comment type="caution">
    <text evidence="3">The sequence shown here is derived from an EMBL/GenBank/DDBJ whole genome shotgun (WGS) entry which is preliminary data.</text>
</comment>
<evidence type="ECO:0000313" key="4">
    <source>
        <dbReference type="Proteomes" id="UP001138500"/>
    </source>
</evidence>
<evidence type="ECO:0000256" key="1">
    <source>
        <dbReference type="SAM" id="MobiDB-lite"/>
    </source>
</evidence>
<dbReference type="Proteomes" id="UP001138500">
    <property type="component" value="Unassembled WGS sequence"/>
</dbReference>
<evidence type="ECO:0000259" key="2">
    <source>
        <dbReference type="Pfam" id="PF14479"/>
    </source>
</evidence>
<keyword evidence="3" id="KW-0034">Amyloid</keyword>
<dbReference type="InterPro" id="IPR038305">
    <property type="entry name" value="HeLo_sf"/>
</dbReference>
<dbReference type="AlphaFoldDB" id="A0A9W7SIP9"/>
<keyword evidence="4" id="KW-1185">Reference proteome</keyword>
<reference evidence="3 4" key="1">
    <citation type="journal article" date="2018" name="IMA Fungus">
        <title>IMA Genome-F 10: Nine draft genome sequences of Claviceps purpurea s.lat., including C. arundinis, C. humidiphila, and C. cf. spartinae, pseudomolecules for the pitch canker pathogen Fusarium circinatum, draft genome of Davidsoniella eucalypti, Grosmannia galeiformis, Quambalaria eucalypti, and Teratosphaeria destructans.</title>
        <authorList>
            <person name="Wingfield B.D."/>
            <person name="Liu M."/>
            <person name="Nguyen H.D."/>
            <person name="Lane F.A."/>
            <person name="Morgan S.W."/>
            <person name="De Vos L."/>
            <person name="Wilken P.M."/>
            <person name="Duong T.A."/>
            <person name="Aylward J."/>
            <person name="Coetzee M.P."/>
            <person name="Dadej K."/>
            <person name="De Beer Z.W."/>
            <person name="Findlay W."/>
            <person name="Havenga M."/>
            <person name="Kolarik M."/>
            <person name="Menzies J.G."/>
            <person name="Naidoo K."/>
            <person name="Pochopski O."/>
            <person name="Shoukouhi P."/>
            <person name="Santana Q.C."/>
            <person name="Seifert K.A."/>
            <person name="Soal N."/>
            <person name="Steenkamp E.T."/>
            <person name="Tatham C.T."/>
            <person name="van der Nest M.A."/>
            <person name="Wingfield M.J."/>
        </authorList>
    </citation>
    <scope>NUCLEOTIDE SEQUENCE [LARGE SCALE GENOMIC DNA]</scope>
    <source>
        <strain evidence="3">CMW44962</strain>
    </source>
</reference>
<protein>
    <submittedName>
        <fullName evidence="3">Prion-inhibition and propagation</fullName>
    </submittedName>
</protein>
<gene>
    <name evidence="3" type="ORF">Tdes44962_MAKER05889</name>
</gene>
<dbReference type="EMBL" id="RIBY02002489">
    <property type="protein sequence ID" value="KAH9811157.1"/>
    <property type="molecule type" value="Genomic_DNA"/>
</dbReference>
<dbReference type="Gene3D" id="1.20.120.1020">
    <property type="entry name" value="Prion-inhibition and propagation, HeLo domain"/>
    <property type="match status" value="1"/>
</dbReference>
<organism evidence="3 4">
    <name type="scientific">Teratosphaeria destructans</name>
    <dbReference type="NCBI Taxonomy" id="418781"/>
    <lineage>
        <taxon>Eukaryota</taxon>
        <taxon>Fungi</taxon>
        <taxon>Dikarya</taxon>
        <taxon>Ascomycota</taxon>
        <taxon>Pezizomycotina</taxon>
        <taxon>Dothideomycetes</taxon>
        <taxon>Dothideomycetidae</taxon>
        <taxon>Mycosphaerellales</taxon>
        <taxon>Teratosphaeriaceae</taxon>
        <taxon>Teratosphaeria</taxon>
    </lineage>
</organism>
<proteinExistence type="predicted"/>
<dbReference type="OrthoDB" id="20872at2759"/>
<dbReference type="InterPro" id="IPR029498">
    <property type="entry name" value="HeLo_dom"/>
</dbReference>
<evidence type="ECO:0000313" key="3">
    <source>
        <dbReference type="EMBL" id="KAH9811157.1"/>
    </source>
</evidence>
<accession>A0A9W7SIP9</accession>
<sequence length="461" mass="51841">MAPDKANGDHVEDLGQHPQHEAELAGALALATLFSNCVEAFGLVRASKQWEREEQLLLVRLGLQQARLLIWGDMVGISSPPQTVTRAAVPKHPSAQYPDLKEPTFFVERDGRLDEPQIRTQVEHALSAIVDRSAHATREEMMREFGLKPPKHFSGQLQPAVDSTRLDAFREKFELLKEVAEDFARLGERRSNSIVQSSWVIADKQRFARFIDITKEKVDFLIDLLDVKEKVDRGVRVDIRSFGWHLTADRAKVATDTSKLRLLQQITQEDYPEYEIAVTQALSQIERDANENRLANPQHIAPVGPNLPTSTRTHANGKPERQDRHKRPGGLFGLSRLFGKSHQNIPRHKPLSPSSATNTHEPARSKSDAGVPSTMQNHEEDGGPLEPIRSKSLGDIIPRPGSLDEEMEKLRVRATVREERLGEDQAQEPAEVGGGILRHDQYHGIARTETRNLRQPGVQYE</sequence>